<reference evidence="6 7" key="1">
    <citation type="submission" date="2014-06" db="EMBL/GenBank/DDBJ databases">
        <title>Evolutionary Origins and Diversification of the Mycorrhizal Mutualists.</title>
        <authorList>
            <consortium name="DOE Joint Genome Institute"/>
            <consortium name="Mycorrhizal Genomics Consortium"/>
            <person name="Kohler A."/>
            <person name="Kuo A."/>
            <person name="Nagy L.G."/>
            <person name="Floudas D."/>
            <person name="Copeland A."/>
            <person name="Barry K.W."/>
            <person name="Cichocki N."/>
            <person name="Veneault-Fourrey C."/>
            <person name="LaButti K."/>
            <person name="Lindquist E.A."/>
            <person name="Lipzen A."/>
            <person name="Lundell T."/>
            <person name="Morin E."/>
            <person name="Murat C."/>
            <person name="Riley R."/>
            <person name="Ohm R."/>
            <person name="Sun H."/>
            <person name="Tunlid A."/>
            <person name="Henrissat B."/>
            <person name="Grigoriev I.V."/>
            <person name="Hibbett D.S."/>
            <person name="Martin F."/>
        </authorList>
    </citation>
    <scope>NUCLEOTIDE SEQUENCE [LARGE SCALE GENOMIC DNA]</scope>
    <source>
        <strain evidence="6 7">SS14</strain>
    </source>
</reference>
<keyword evidence="3" id="KW-0964">Secreted</keyword>
<evidence type="ECO:0000313" key="6">
    <source>
        <dbReference type="EMBL" id="KIJ36134.1"/>
    </source>
</evidence>
<evidence type="ECO:0000313" key="7">
    <source>
        <dbReference type="Proteomes" id="UP000054279"/>
    </source>
</evidence>
<dbReference type="Proteomes" id="UP000054279">
    <property type="component" value="Unassembled WGS sequence"/>
</dbReference>
<evidence type="ECO:0000256" key="2">
    <source>
        <dbReference type="ARBA" id="ARBA00004613"/>
    </source>
</evidence>
<dbReference type="InterPro" id="IPR045379">
    <property type="entry name" value="Crinkler_N"/>
</dbReference>
<protein>
    <recommendedName>
        <fullName evidence="5">Crinkler effector protein N-terminal domain-containing protein</fullName>
    </recommendedName>
</protein>
<dbReference type="OrthoDB" id="2427869at2759"/>
<comment type="subcellular location">
    <subcellularLocation>
        <location evidence="1">Host cell</location>
    </subcellularLocation>
    <subcellularLocation>
        <location evidence="2">Secreted</location>
    </subcellularLocation>
</comment>
<feature type="domain" description="Crinkler effector protein N-terminal" evidence="5">
    <location>
        <begin position="12"/>
        <end position="106"/>
    </location>
</feature>
<evidence type="ECO:0000259" key="5">
    <source>
        <dbReference type="Pfam" id="PF20147"/>
    </source>
</evidence>
<organism evidence="6 7">
    <name type="scientific">Sphaerobolus stellatus (strain SS14)</name>
    <dbReference type="NCBI Taxonomy" id="990650"/>
    <lineage>
        <taxon>Eukaryota</taxon>
        <taxon>Fungi</taxon>
        <taxon>Dikarya</taxon>
        <taxon>Basidiomycota</taxon>
        <taxon>Agaricomycotina</taxon>
        <taxon>Agaricomycetes</taxon>
        <taxon>Phallomycetidae</taxon>
        <taxon>Geastrales</taxon>
        <taxon>Sphaerobolaceae</taxon>
        <taxon>Sphaerobolus</taxon>
    </lineage>
</organism>
<feature type="region of interest" description="Disordered" evidence="4">
    <location>
        <begin position="113"/>
        <end position="133"/>
    </location>
</feature>
<evidence type="ECO:0000256" key="3">
    <source>
        <dbReference type="ARBA" id="ARBA00022525"/>
    </source>
</evidence>
<name>A0A0C9UMQ7_SPHS4</name>
<dbReference type="GO" id="GO:0043657">
    <property type="term" value="C:host cell"/>
    <property type="evidence" value="ECO:0007669"/>
    <property type="project" value="UniProtKB-SubCell"/>
</dbReference>
<keyword evidence="7" id="KW-1185">Reference proteome</keyword>
<dbReference type="HOGENOM" id="CLU_1908014_0_0_1"/>
<evidence type="ECO:0000256" key="1">
    <source>
        <dbReference type="ARBA" id="ARBA00004340"/>
    </source>
</evidence>
<dbReference type="EMBL" id="KN837181">
    <property type="protein sequence ID" value="KIJ36134.1"/>
    <property type="molecule type" value="Genomic_DNA"/>
</dbReference>
<evidence type="ECO:0000256" key="4">
    <source>
        <dbReference type="SAM" id="MobiDB-lite"/>
    </source>
</evidence>
<proteinExistence type="predicted"/>
<dbReference type="Pfam" id="PF20147">
    <property type="entry name" value="Crinkler"/>
    <property type="match status" value="1"/>
</dbReference>
<accession>A0A0C9UMQ7</accession>
<dbReference type="GO" id="GO:0005576">
    <property type="term" value="C:extracellular region"/>
    <property type="evidence" value="ECO:0007669"/>
    <property type="project" value="UniProtKB-SubCell"/>
</dbReference>
<sequence length="133" mass="14885">MGNDTPDQALFYCYLLNGGNPFPLQISLSDTIGELKEQIKAKKRHLSGIDADELSLWVVKLPQDEGDGYRQEAQKLTSKVPKITKDTSRISEHLLNKHEDGFIDILAAAPNDATPLHHQVTSSTYPKRTEEQI</sequence>
<dbReference type="AlphaFoldDB" id="A0A0C9UMQ7"/>
<gene>
    <name evidence="6" type="ORF">M422DRAFT_261460</name>
</gene>